<keyword evidence="3" id="KW-1185">Reference proteome</keyword>
<gene>
    <name evidence="2" type="ORF">V1633_27735</name>
</gene>
<evidence type="ECO:0000313" key="2">
    <source>
        <dbReference type="EMBL" id="MEE6262281.1"/>
    </source>
</evidence>
<accession>A0ABU7S138</accession>
<evidence type="ECO:0000256" key="1">
    <source>
        <dbReference type="SAM" id="Phobius"/>
    </source>
</evidence>
<feature type="transmembrane region" description="Helical" evidence="1">
    <location>
        <begin position="25"/>
        <end position="44"/>
    </location>
</feature>
<organism evidence="2 3">
    <name type="scientific">Plantactinospora sonchi</name>
    <dbReference type="NCBI Taxonomy" id="1544735"/>
    <lineage>
        <taxon>Bacteria</taxon>
        <taxon>Bacillati</taxon>
        <taxon>Actinomycetota</taxon>
        <taxon>Actinomycetes</taxon>
        <taxon>Micromonosporales</taxon>
        <taxon>Micromonosporaceae</taxon>
        <taxon>Plantactinospora</taxon>
    </lineage>
</organism>
<keyword evidence="1" id="KW-1133">Transmembrane helix</keyword>
<proteinExistence type="predicted"/>
<comment type="caution">
    <text evidence="2">The sequence shown here is derived from an EMBL/GenBank/DDBJ whole genome shotgun (WGS) entry which is preliminary data.</text>
</comment>
<evidence type="ECO:0000313" key="3">
    <source>
        <dbReference type="Proteomes" id="UP001332243"/>
    </source>
</evidence>
<dbReference type="Gene3D" id="3.30.530.20">
    <property type="match status" value="1"/>
</dbReference>
<sequence>MTSPGRGRSGGWPGVAASSWEGTRMAWLTGGVVAVATVAVGVLARRRSRSRSYTVTIDRPPAELAPGGRLPPAVASLGSGVAVTLRAAPDGRGTELVVRLREGEPSVFAVLCAWLTGEDRHTAVRSALRQAKQLAEAGGTGR</sequence>
<keyword evidence="1" id="KW-0812">Transmembrane</keyword>
<keyword evidence="1" id="KW-0472">Membrane</keyword>
<reference evidence="2 3" key="1">
    <citation type="submission" date="2024-01" db="EMBL/GenBank/DDBJ databases">
        <title>Genome insights into Plantactinospora sonchi sp. nov.</title>
        <authorList>
            <person name="Wang L."/>
        </authorList>
    </citation>
    <scope>NUCLEOTIDE SEQUENCE [LARGE SCALE GENOMIC DNA]</scope>
    <source>
        <strain evidence="2 3">NEAU-QY2</strain>
    </source>
</reference>
<name>A0ABU7S138_9ACTN</name>
<protein>
    <submittedName>
        <fullName evidence="2">Uncharacterized protein</fullName>
    </submittedName>
</protein>
<dbReference type="Proteomes" id="UP001332243">
    <property type="component" value="Unassembled WGS sequence"/>
</dbReference>
<dbReference type="EMBL" id="JAZGQK010000026">
    <property type="protein sequence ID" value="MEE6262281.1"/>
    <property type="molecule type" value="Genomic_DNA"/>
</dbReference>
<dbReference type="InterPro" id="IPR023393">
    <property type="entry name" value="START-like_dom_sf"/>
</dbReference>